<reference evidence="2" key="1">
    <citation type="submission" date="2023-04" db="EMBL/GenBank/DDBJ databases">
        <title>Phytophthora lilii NBRC 32176.</title>
        <authorList>
            <person name="Ichikawa N."/>
            <person name="Sato H."/>
            <person name="Tonouchi N."/>
        </authorList>
    </citation>
    <scope>NUCLEOTIDE SEQUENCE</scope>
    <source>
        <strain evidence="2">NBRC 32176</strain>
    </source>
</reference>
<feature type="region of interest" description="Disordered" evidence="1">
    <location>
        <begin position="39"/>
        <end position="60"/>
    </location>
</feature>
<name>A0A9W7CWR2_9STRA</name>
<evidence type="ECO:0000313" key="2">
    <source>
        <dbReference type="EMBL" id="GMF41636.1"/>
    </source>
</evidence>
<keyword evidence="3" id="KW-1185">Reference proteome</keyword>
<dbReference type="AlphaFoldDB" id="A0A9W7CWR2"/>
<dbReference type="Proteomes" id="UP001165083">
    <property type="component" value="Unassembled WGS sequence"/>
</dbReference>
<gene>
    <name evidence="2" type="ORF">Plil01_001668800</name>
</gene>
<evidence type="ECO:0000313" key="3">
    <source>
        <dbReference type="Proteomes" id="UP001165083"/>
    </source>
</evidence>
<feature type="compositionally biased region" description="Basic and acidic residues" evidence="1">
    <location>
        <begin position="39"/>
        <end position="56"/>
    </location>
</feature>
<accession>A0A9W7CWR2</accession>
<evidence type="ECO:0000256" key="1">
    <source>
        <dbReference type="SAM" id="MobiDB-lite"/>
    </source>
</evidence>
<organism evidence="2 3">
    <name type="scientific">Phytophthora lilii</name>
    <dbReference type="NCBI Taxonomy" id="2077276"/>
    <lineage>
        <taxon>Eukaryota</taxon>
        <taxon>Sar</taxon>
        <taxon>Stramenopiles</taxon>
        <taxon>Oomycota</taxon>
        <taxon>Peronosporomycetes</taxon>
        <taxon>Peronosporales</taxon>
        <taxon>Peronosporaceae</taxon>
        <taxon>Phytophthora</taxon>
    </lineage>
</organism>
<comment type="caution">
    <text evidence="2">The sequence shown here is derived from an EMBL/GenBank/DDBJ whole genome shotgun (WGS) entry which is preliminary data.</text>
</comment>
<proteinExistence type="predicted"/>
<dbReference type="EMBL" id="BSXW01002275">
    <property type="protein sequence ID" value="GMF41636.1"/>
    <property type="molecule type" value="Genomic_DNA"/>
</dbReference>
<protein>
    <submittedName>
        <fullName evidence="2">Unnamed protein product</fullName>
    </submittedName>
</protein>
<sequence length="123" mass="14318">MVSRPSAELWQLGPQASAERKQRFMLVSFSEYFSRREDTQFEDPTGIRDERKDREPTFTPVTTPQVIQPVTVSDTRRCTDITLLEKRMEYKEASKKYVEAFRKVALQKIAQTCHTSTEAKQVV</sequence>